<protein>
    <submittedName>
        <fullName evidence="4">DUF222 domain-containing protein</fullName>
    </submittedName>
</protein>
<evidence type="ECO:0000256" key="1">
    <source>
        <dbReference type="ARBA" id="ARBA00023450"/>
    </source>
</evidence>
<accession>A0ABW4P9U3</accession>
<name>A0ABW4P9U3_9NOCA</name>
<dbReference type="InterPro" id="IPR003870">
    <property type="entry name" value="DUF222"/>
</dbReference>
<dbReference type="InterPro" id="IPR003615">
    <property type="entry name" value="HNH_nuc"/>
</dbReference>
<keyword evidence="5" id="KW-1185">Reference proteome</keyword>
<evidence type="ECO:0000313" key="5">
    <source>
        <dbReference type="Proteomes" id="UP001597286"/>
    </source>
</evidence>
<comment type="caution">
    <text evidence="4">The sequence shown here is derived from an EMBL/GenBank/DDBJ whole genome shotgun (WGS) entry which is preliminary data.</text>
</comment>
<organism evidence="4 5">
    <name type="scientific">Rhodococcus gannanensis</name>
    <dbReference type="NCBI Taxonomy" id="1960308"/>
    <lineage>
        <taxon>Bacteria</taxon>
        <taxon>Bacillati</taxon>
        <taxon>Actinomycetota</taxon>
        <taxon>Actinomycetes</taxon>
        <taxon>Mycobacteriales</taxon>
        <taxon>Nocardiaceae</taxon>
        <taxon>Rhodococcus</taxon>
    </lineage>
</organism>
<dbReference type="Pfam" id="PF01844">
    <property type="entry name" value="HNH"/>
    <property type="match status" value="1"/>
</dbReference>
<feature type="compositionally biased region" description="Polar residues" evidence="2">
    <location>
        <begin position="210"/>
        <end position="224"/>
    </location>
</feature>
<sequence>MELDAIVTDPAGVEAWRLSDDAVLNLLPELSERMRQLDALRVRLAHEVHERCLNKKVGGASTADWLSGACRLTPGHARKLVAAAHSVRHRPDVADAMTSGTTDVDQVRAITNLLDQIPDLLRGTEPELVEECTRQCTDYLVAAAEHEHAGETTRRAAALRTMLERDQDGPAPDDENPALNEFHVTQMPGGRVRLKGTFDKITGEQFMTAVSSLSKPTPGRNNATGELEPDPRSPAQRRADAVADIVRFYLDSGAAPREGGERPHMTVFVDLRDLENATRNTNATSQNPVTQQSVQSSFLRRGPSWMPWLGPITVATAGTVSCDASITPIVMDEDGNPLDVGHTTRVIPKRIRKALEARDCGCAFPNCGRPTAWTDGHHIHHWSNGGPTALNNLVLLCRHHHTLIHKNDWQVVISTDDGHPWFIPPRWVDPDRQPIPAHNRQRLAFTG</sequence>
<proteinExistence type="inferred from homology"/>
<evidence type="ECO:0000259" key="3">
    <source>
        <dbReference type="SMART" id="SM00507"/>
    </source>
</evidence>
<gene>
    <name evidence="4" type="ORF">ACFSJG_22605</name>
</gene>
<feature type="domain" description="HNH nuclease" evidence="3">
    <location>
        <begin position="350"/>
        <end position="402"/>
    </location>
</feature>
<evidence type="ECO:0000256" key="2">
    <source>
        <dbReference type="SAM" id="MobiDB-lite"/>
    </source>
</evidence>
<evidence type="ECO:0000313" key="4">
    <source>
        <dbReference type="EMBL" id="MFD1815019.1"/>
    </source>
</evidence>
<dbReference type="Proteomes" id="UP001597286">
    <property type="component" value="Unassembled WGS sequence"/>
</dbReference>
<dbReference type="Pfam" id="PF02720">
    <property type="entry name" value="DUF222"/>
    <property type="match status" value="1"/>
</dbReference>
<dbReference type="RefSeq" id="WP_378487470.1">
    <property type="nucleotide sequence ID" value="NZ_JBHUFB010000020.1"/>
</dbReference>
<dbReference type="Gene3D" id="1.10.30.50">
    <property type="match status" value="1"/>
</dbReference>
<dbReference type="InterPro" id="IPR002711">
    <property type="entry name" value="HNH"/>
</dbReference>
<dbReference type="SMART" id="SM00507">
    <property type="entry name" value="HNHc"/>
    <property type="match status" value="1"/>
</dbReference>
<comment type="similarity">
    <text evidence="1">Belongs to the Rv1128c/1148c/1588c/1702c/1945/3466 family.</text>
</comment>
<dbReference type="EMBL" id="JBHUFB010000020">
    <property type="protein sequence ID" value="MFD1815019.1"/>
    <property type="molecule type" value="Genomic_DNA"/>
</dbReference>
<reference evidence="5" key="1">
    <citation type="journal article" date="2019" name="Int. J. Syst. Evol. Microbiol.">
        <title>The Global Catalogue of Microorganisms (GCM) 10K type strain sequencing project: providing services to taxonomists for standard genome sequencing and annotation.</title>
        <authorList>
            <consortium name="The Broad Institute Genomics Platform"/>
            <consortium name="The Broad Institute Genome Sequencing Center for Infectious Disease"/>
            <person name="Wu L."/>
            <person name="Ma J."/>
        </authorList>
    </citation>
    <scope>NUCLEOTIDE SEQUENCE [LARGE SCALE GENOMIC DNA]</scope>
    <source>
        <strain evidence="5">DT72</strain>
    </source>
</reference>
<dbReference type="CDD" id="cd00085">
    <property type="entry name" value="HNHc"/>
    <property type="match status" value="1"/>
</dbReference>
<feature type="region of interest" description="Disordered" evidence="2">
    <location>
        <begin position="210"/>
        <end position="235"/>
    </location>
</feature>